<dbReference type="GO" id="GO:0003677">
    <property type="term" value="F:DNA binding"/>
    <property type="evidence" value="ECO:0007669"/>
    <property type="project" value="UniProtKB-KW"/>
</dbReference>
<reference evidence="5 6" key="1">
    <citation type="submission" date="2011-04" db="EMBL/GenBank/DDBJ databases">
        <title>The Genome Sequence of Dysgonomonas gadei ATCC BAA-286.</title>
        <authorList>
            <consortium name="The Broad Institute Genome Sequencing Platform"/>
            <person name="Earl A."/>
            <person name="Ward D."/>
            <person name="Feldgarden M."/>
            <person name="Gevers D."/>
            <person name="Pudlo N."/>
            <person name="Martens E."/>
            <person name="Allen-Vercoe E."/>
            <person name="Young S.K."/>
            <person name="Zeng Q."/>
            <person name="Gargeya S."/>
            <person name="Fitzgerald M."/>
            <person name="Haas B."/>
            <person name="Abouelleil A."/>
            <person name="Alvarado L."/>
            <person name="Arachchi H.M."/>
            <person name="Berlin A."/>
            <person name="Brown A."/>
            <person name="Chapman S.B."/>
            <person name="Chen Z."/>
            <person name="Dunbar C."/>
            <person name="Freedman E."/>
            <person name="Gearin G."/>
            <person name="Gellesch M."/>
            <person name="Goldberg J."/>
            <person name="Griggs A."/>
            <person name="Gujja S."/>
            <person name="Heiman D."/>
            <person name="Howarth C."/>
            <person name="Larson L."/>
            <person name="Lui A."/>
            <person name="MacDonald P.J.P."/>
            <person name="Mehta T."/>
            <person name="Montmayeur A."/>
            <person name="Murphy C."/>
            <person name="Neiman D."/>
            <person name="Pearson M."/>
            <person name="Priest M."/>
            <person name="Roberts A."/>
            <person name="Saif S."/>
            <person name="Shea T."/>
            <person name="Shenoy N."/>
            <person name="Sisk P."/>
            <person name="Stolte C."/>
            <person name="Sykes S."/>
            <person name="Yandava C."/>
            <person name="Wortman J."/>
            <person name="Nusbaum C."/>
            <person name="Birren B."/>
        </authorList>
    </citation>
    <scope>NUCLEOTIDE SEQUENCE [LARGE SCALE GENOMIC DNA]</scope>
    <source>
        <strain evidence="5 6">ATCC BAA-286</strain>
    </source>
</reference>
<keyword evidence="6" id="KW-1185">Reference proteome</keyword>
<accession>F5IWY7</accession>
<keyword evidence="2" id="KW-0233">DNA recombination</keyword>
<dbReference type="Pfam" id="PF17293">
    <property type="entry name" value="Arm-DNA-bind_5"/>
    <property type="match status" value="1"/>
</dbReference>
<gene>
    <name evidence="5" type="ORF">HMPREF9455_01604</name>
</gene>
<dbReference type="Gene3D" id="1.10.443.10">
    <property type="entry name" value="Intergrase catalytic core"/>
    <property type="match status" value="1"/>
</dbReference>
<dbReference type="HOGENOM" id="CLU_033139_2_0_10"/>
<evidence type="ECO:0000256" key="2">
    <source>
        <dbReference type="ARBA" id="ARBA00023172"/>
    </source>
</evidence>
<evidence type="ECO:0000259" key="4">
    <source>
        <dbReference type="Pfam" id="PF17293"/>
    </source>
</evidence>
<feature type="domain" description="Phage integrase SAM-like" evidence="3">
    <location>
        <begin position="105"/>
        <end position="207"/>
    </location>
</feature>
<protein>
    <recommendedName>
        <fullName evidence="7">Tyr recombinase domain-containing protein</fullName>
    </recommendedName>
</protein>
<sequence length="352" mass="40684">MNKQKMKANGNCPIMGRITLDGKISQYSTGEEAPPALWDAQKERVIVKGKKSSPDTKELNGINTRLDELEELAKTAYKNNIESTGHVTAEIIKNVVTGQAQAKETLITLFDEHNEEYAKRVGIDRVHHSYVRYLTSRQHIYNFLKYKYDVEDMPLRSLEMQFINDFHFYLSTVLKLKIVSLNDYLIALRKIVRLAVKQRTLKRDPFSGHRLEQAPKLHRHLSGEQLAKIMKVKLHTYRLCHTRDLFVFSVFTGLGRADLANLTTDNIITKEDGSQWIYIARQKTTTECYIKLLDIPVRIMEKYKGEGKDNKIFYVPATSSLCRSLKIIAEKCELGCHLTYYMARHRVASFHL</sequence>
<organism evidence="5 6">
    <name type="scientific">Dysgonomonas gadei ATCC BAA-286</name>
    <dbReference type="NCBI Taxonomy" id="742766"/>
    <lineage>
        <taxon>Bacteria</taxon>
        <taxon>Pseudomonadati</taxon>
        <taxon>Bacteroidota</taxon>
        <taxon>Bacteroidia</taxon>
        <taxon>Bacteroidales</taxon>
        <taxon>Dysgonomonadaceae</taxon>
        <taxon>Dysgonomonas</taxon>
    </lineage>
</organism>
<evidence type="ECO:0000259" key="3">
    <source>
        <dbReference type="Pfam" id="PF13102"/>
    </source>
</evidence>
<dbReference type="InterPro" id="IPR025269">
    <property type="entry name" value="SAM-like_dom"/>
</dbReference>
<dbReference type="RefSeq" id="WP_006799119.1">
    <property type="nucleotide sequence ID" value="NZ_GL891981.1"/>
</dbReference>
<dbReference type="Proteomes" id="UP000004913">
    <property type="component" value="Unassembled WGS sequence"/>
</dbReference>
<name>F5IWY7_9BACT</name>
<dbReference type="InterPro" id="IPR035386">
    <property type="entry name" value="Arm-DNA-bind_5"/>
</dbReference>
<dbReference type="EMBL" id="ADLV01000018">
    <property type="protein sequence ID" value="EGK02334.1"/>
    <property type="molecule type" value="Genomic_DNA"/>
</dbReference>
<dbReference type="GO" id="GO:0015074">
    <property type="term" value="P:DNA integration"/>
    <property type="evidence" value="ECO:0007669"/>
    <property type="project" value="InterPro"/>
</dbReference>
<dbReference type="STRING" id="742766.HMPREF9455_01604"/>
<feature type="domain" description="Arm DNA-binding" evidence="4">
    <location>
        <begin position="2"/>
        <end position="93"/>
    </location>
</feature>
<dbReference type="InterPro" id="IPR011010">
    <property type="entry name" value="DNA_brk_join_enz"/>
</dbReference>
<dbReference type="AlphaFoldDB" id="F5IWY7"/>
<dbReference type="InterPro" id="IPR013762">
    <property type="entry name" value="Integrase-like_cat_sf"/>
</dbReference>
<proteinExistence type="predicted"/>
<dbReference type="Pfam" id="PF13102">
    <property type="entry name" value="Phage_int_SAM_5"/>
    <property type="match status" value="1"/>
</dbReference>
<evidence type="ECO:0000313" key="5">
    <source>
        <dbReference type="EMBL" id="EGK02334.1"/>
    </source>
</evidence>
<comment type="caution">
    <text evidence="5">The sequence shown here is derived from an EMBL/GenBank/DDBJ whole genome shotgun (WGS) entry which is preliminary data.</text>
</comment>
<dbReference type="GO" id="GO:0006310">
    <property type="term" value="P:DNA recombination"/>
    <property type="evidence" value="ECO:0007669"/>
    <property type="project" value="UniProtKB-KW"/>
</dbReference>
<evidence type="ECO:0000313" key="6">
    <source>
        <dbReference type="Proteomes" id="UP000004913"/>
    </source>
</evidence>
<dbReference type="Gene3D" id="1.10.150.130">
    <property type="match status" value="1"/>
</dbReference>
<keyword evidence="1" id="KW-0238">DNA-binding</keyword>
<dbReference type="eggNOG" id="COG4974">
    <property type="taxonomic scope" value="Bacteria"/>
</dbReference>
<dbReference type="SUPFAM" id="SSF56349">
    <property type="entry name" value="DNA breaking-rejoining enzymes"/>
    <property type="match status" value="1"/>
</dbReference>
<evidence type="ECO:0008006" key="7">
    <source>
        <dbReference type="Google" id="ProtNLM"/>
    </source>
</evidence>
<dbReference type="InterPro" id="IPR010998">
    <property type="entry name" value="Integrase_recombinase_N"/>
</dbReference>
<evidence type="ECO:0000256" key="1">
    <source>
        <dbReference type="ARBA" id="ARBA00023125"/>
    </source>
</evidence>